<evidence type="ECO:0000256" key="1">
    <source>
        <dbReference type="SAM" id="MobiDB-lite"/>
    </source>
</evidence>
<proteinExistence type="predicted"/>
<feature type="compositionally biased region" description="Acidic residues" evidence="1">
    <location>
        <begin position="349"/>
        <end position="367"/>
    </location>
</feature>
<accession>A0A6A6UA02</accession>
<feature type="region of interest" description="Disordered" evidence="1">
    <location>
        <begin position="54"/>
        <end position="131"/>
    </location>
</feature>
<feature type="region of interest" description="Disordered" evidence="1">
    <location>
        <begin position="1"/>
        <end position="28"/>
    </location>
</feature>
<dbReference type="EMBL" id="MU004235">
    <property type="protein sequence ID" value="KAF2669085.1"/>
    <property type="molecule type" value="Genomic_DNA"/>
</dbReference>
<feature type="compositionally biased region" description="Polar residues" evidence="1">
    <location>
        <begin position="96"/>
        <end position="122"/>
    </location>
</feature>
<feature type="compositionally biased region" description="Acidic residues" evidence="1">
    <location>
        <begin position="315"/>
        <end position="331"/>
    </location>
</feature>
<sequence>MVARRYQESSQTSFSPDRTIKAMRPAKKGNFRAALTRLREDRFQANFSLYLNGDADDEYSSSSPSPASQQATPPPSVPSSPNAITANAIDLGTKTPDWNNWQSESPLRSIPSSQTNPSAETTTDLDIDSGIELDDQPTYTIFDHLGRPREVWLAPEWPSAHEPKTPPRSPFSIERLCDHSETYHGFNLRDLRDSRYYGRPESPTLASQLDKLEKWIENQPFYEIDTRREDRPELYVGEFAPDITRWSRGSSPASSVRGLAESNVQESTYFGDHEMTDWSPGEATESSSHEALTPDSNDLSEPVSYGSGESSVVGIDEDAFEEDSDISEEGQETAQVTWWTNLGLGNVNDDNDDNEEEDEEDLDEDVEMLWGQYESLSE</sequence>
<evidence type="ECO:0000313" key="2">
    <source>
        <dbReference type="EMBL" id="KAF2669085.1"/>
    </source>
</evidence>
<feature type="region of interest" description="Disordered" evidence="1">
    <location>
        <begin position="265"/>
        <end position="378"/>
    </location>
</feature>
<dbReference type="AlphaFoldDB" id="A0A6A6UA02"/>
<feature type="compositionally biased region" description="Polar residues" evidence="1">
    <location>
        <begin position="284"/>
        <end position="299"/>
    </location>
</feature>
<organism evidence="2 3">
    <name type="scientific">Microthyrium microscopicum</name>
    <dbReference type="NCBI Taxonomy" id="703497"/>
    <lineage>
        <taxon>Eukaryota</taxon>
        <taxon>Fungi</taxon>
        <taxon>Dikarya</taxon>
        <taxon>Ascomycota</taxon>
        <taxon>Pezizomycotina</taxon>
        <taxon>Dothideomycetes</taxon>
        <taxon>Dothideomycetes incertae sedis</taxon>
        <taxon>Microthyriales</taxon>
        <taxon>Microthyriaceae</taxon>
        <taxon>Microthyrium</taxon>
    </lineage>
</organism>
<feature type="compositionally biased region" description="Low complexity" evidence="1">
    <location>
        <begin position="300"/>
        <end position="314"/>
    </location>
</feature>
<keyword evidence="3" id="KW-1185">Reference proteome</keyword>
<evidence type="ECO:0000313" key="3">
    <source>
        <dbReference type="Proteomes" id="UP000799302"/>
    </source>
</evidence>
<protein>
    <submittedName>
        <fullName evidence="2">Uncharacterized protein</fullName>
    </submittedName>
</protein>
<dbReference type="Proteomes" id="UP000799302">
    <property type="component" value="Unassembled WGS sequence"/>
</dbReference>
<gene>
    <name evidence="2" type="ORF">BT63DRAFT_413552</name>
</gene>
<feature type="compositionally biased region" description="Low complexity" evidence="1">
    <location>
        <begin position="60"/>
        <end position="71"/>
    </location>
</feature>
<name>A0A6A6UA02_9PEZI</name>
<reference evidence="2" key="1">
    <citation type="journal article" date="2020" name="Stud. Mycol.">
        <title>101 Dothideomycetes genomes: a test case for predicting lifestyles and emergence of pathogens.</title>
        <authorList>
            <person name="Haridas S."/>
            <person name="Albert R."/>
            <person name="Binder M."/>
            <person name="Bloem J."/>
            <person name="Labutti K."/>
            <person name="Salamov A."/>
            <person name="Andreopoulos B."/>
            <person name="Baker S."/>
            <person name="Barry K."/>
            <person name="Bills G."/>
            <person name="Bluhm B."/>
            <person name="Cannon C."/>
            <person name="Castanera R."/>
            <person name="Culley D."/>
            <person name="Daum C."/>
            <person name="Ezra D."/>
            <person name="Gonzalez J."/>
            <person name="Henrissat B."/>
            <person name="Kuo A."/>
            <person name="Liang C."/>
            <person name="Lipzen A."/>
            <person name="Lutzoni F."/>
            <person name="Magnuson J."/>
            <person name="Mondo S."/>
            <person name="Nolan M."/>
            <person name="Ohm R."/>
            <person name="Pangilinan J."/>
            <person name="Park H.-J."/>
            <person name="Ramirez L."/>
            <person name="Alfaro M."/>
            <person name="Sun H."/>
            <person name="Tritt A."/>
            <person name="Yoshinaga Y."/>
            <person name="Zwiers L.-H."/>
            <person name="Turgeon B."/>
            <person name="Goodwin S."/>
            <person name="Spatafora J."/>
            <person name="Crous P."/>
            <person name="Grigoriev I."/>
        </authorList>
    </citation>
    <scope>NUCLEOTIDE SEQUENCE</scope>
    <source>
        <strain evidence="2">CBS 115976</strain>
    </source>
</reference>